<evidence type="ECO:0000313" key="2">
    <source>
        <dbReference type="EMBL" id="KAH9527868.1"/>
    </source>
</evidence>
<name>A0A922IFN7_DERFA</name>
<proteinExistence type="predicted"/>
<feature type="transmembrane region" description="Helical" evidence="1">
    <location>
        <begin position="28"/>
        <end position="46"/>
    </location>
</feature>
<keyword evidence="1" id="KW-0812">Transmembrane</keyword>
<sequence>MYQQFYETVYQIIQQQQQQQKNKPRTNWGVISSTLSLIVLIVLLPFKVNCNCIIIKLLVDSRGNNGFILKASNFYPEIRRYFEEIFCFVSFDMYSV</sequence>
<comment type="caution">
    <text evidence="2">The sequence shown here is derived from an EMBL/GenBank/DDBJ whole genome shotgun (WGS) entry which is preliminary data.</text>
</comment>
<dbReference type="AlphaFoldDB" id="A0A922IFN7"/>
<protein>
    <submittedName>
        <fullName evidence="2">Uncharacterized protein</fullName>
    </submittedName>
</protein>
<accession>A0A922IFN7</accession>
<keyword evidence="1" id="KW-0472">Membrane</keyword>
<organism evidence="2 3">
    <name type="scientific">Dermatophagoides farinae</name>
    <name type="common">American house dust mite</name>
    <dbReference type="NCBI Taxonomy" id="6954"/>
    <lineage>
        <taxon>Eukaryota</taxon>
        <taxon>Metazoa</taxon>
        <taxon>Ecdysozoa</taxon>
        <taxon>Arthropoda</taxon>
        <taxon>Chelicerata</taxon>
        <taxon>Arachnida</taxon>
        <taxon>Acari</taxon>
        <taxon>Acariformes</taxon>
        <taxon>Sarcoptiformes</taxon>
        <taxon>Astigmata</taxon>
        <taxon>Psoroptidia</taxon>
        <taxon>Analgoidea</taxon>
        <taxon>Pyroglyphidae</taxon>
        <taxon>Dermatophagoidinae</taxon>
        <taxon>Dermatophagoides</taxon>
    </lineage>
</organism>
<keyword evidence="1" id="KW-1133">Transmembrane helix</keyword>
<dbReference type="Proteomes" id="UP000790347">
    <property type="component" value="Unassembled WGS sequence"/>
</dbReference>
<reference evidence="2" key="2">
    <citation type="journal article" date="2022" name="Res Sq">
        <title>Comparative Genomics Reveals Insights into the Divergent Evolution of Astigmatic Mites and Household Pest Adaptations.</title>
        <authorList>
            <person name="Xiong Q."/>
            <person name="Wan A.T.-Y."/>
            <person name="Liu X.-Y."/>
            <person name="Fung C.S.-H."/>
            <person name="Xiao X."/>
            <person name="Malainual N."/>
            <person name="Hou J."/>
            <person name="Wang L."/>
            <person name="Wang M."/>
            <person name="Yang K."/>
            <person name="Cui Y."/>
            <person name="Leung E."/>
            <person name="Nong W."/>
            <person name="Shin S.-K."/>
            <person name="Au S."/>
            <person name="Jeong K.Y."/>
            <person name="Chew F.T."/>
            <person name="Hui J."/>
            <person name="Leung T.F."/>
            <person name="Tungtrongchitr A."/>
            <person name="Zhong N."/>
            <person name="Liu Z."/>
            <person name="Tsui S."/>
        </authorList>
    </citation>
    <scope>NUCLEOTIDE SEQUENCE</scope>
    <source>
        <strain evidence="2">Derf</strain>
        <tissue evidence="2">Whole organism</tissue>
    </source>
</reference>
<keyword evidence="3" id="KW-1185">Reference proteome</keyword>
<dbReference type="EMBL" id="ASGP02000001">
    <property type="protein sequence ID" value="KAH9527868.1"/>
    <property type="molecule type" value="Genomic_DNA"/>
</dbReference>
<evidence type="ECO:0000256" key="1">
    <source>
        <dbReference type="SAM" id="Phobius"/>
    </source>
</evidence>
<gene>
    <name evidence="2" type="ORF">DERF_001859</name>
</gene>
<reference evidence="2" key="1">
    <citation type="submission" date="2013-05" db="EMBL/GenBank/DDBJ databases">
        <authorList>
            <person name="Yim A.K.Y."/>
            <person name="Chan T.F."/>
            <person name="Ji K.M."/>
            <person name="Liu X.Y."/>
            <person name="Zhou J.W."/>
            <person name="Li R.Q."/>
            <person name="Yang K.Y."/>
            <person name="Li J."/>
            <person name="Li M."/>
            <person name="Law P.T.W."/>
            <person name="Wu Y.L."/>
            <person name="Cai Z.L."/>
            <person name="Qin H."/>
            <person name="Bao Y."/>
            <person name="Leung R.K.K."/>
            <person name="Ng P.K.S."/>
            <person name="Zou J."/>
            <person name="Zhong X.J."/>
            <person name="Ran P.X."/>
            <person name="Zhong N.S."/>
            <person name="Liu Z.G."/>
            <person name="Tsui S.K.W."/>
        </authorList>
    </citation>
    <scope>NUCLEOTIDE SEQUENCE</scope>
    <source>
        <strain evidence="2">Derf</strain>
        <tissue evidence="2">Whole organism</tissue>
    </source>
</reference>
<evidence type="ECO:0000313" key="3">
    <source>
        <dbReference type="Proteomes" id="UP000790347"/>
    </source>
</evidence>